<evidence type="ECO:0000256" key="3">
    <source>
        <dbReference type="ARBA" id="ARBA00012784"/>
    </source>
</evidence>
<feature type="region of interest" description="Disordered" evidence="7">
    <location>
        <begin position="1"/>
        <end position="29"/>
    </location>
</feature>
<dbReference type="GO" id="GO:0006154">
    <property type="term" value="P:adenosine catabolic process"/>
    <property type="evidence" value="ECO:0007669"/>
    <property type="project" value="TreeGrafter"/>
</dbReference>
<dbReference type="InterPro" id="IPR032466">
    <property type="entry name" value="Metal_Hydrolase"/>
</dbReference>
<keyword evidence="4" id="KW-0479">Metal-binding</keyword>
<dbReference type="PANTHER" id="PTHR11409:SF43">
    <property type="entry name" value="ADENOSINE DEAMINASE"/>
    <property type="match status" value="1"/>
</dbReference>
<evidence type="ECO:0000256" key="5">
    <source>
        <dbReference type="ARBA" id="ARBA00022801"/>
    </source>
</evidence>
<evidence type="ECO:0000313" key="10">
    <source>
        <dbReference type="Proteomes" id="UP000249061"/>
    </source>
</evidence>
<evidence type="ECO:0000313" key="9">
    <source>
        <dbReference type="EMBL" id="PZR11461.1"/>
    </source>
</evidence>
<keyword evidence="5" id="KW-0378">Hydrolase</keyword>
<feature type="domain" description="Adenosine deaminase" evidence="8">
    <location>
        <begin position="44"/>
        <end position="368"/>
    </location>
</feature>
<dbReference type="GO" id="GO:0046872">
    <property type="term" value="F:metal ion binding"/>
    <property type="evidence" value="ECO:0007669"/>
    <property type="project" value="UniProtKB-KW"/>
</dbReference>
<dbReference type="Proteomes" id="UP000249061">
    <property type="component" value="Unassembled WGS sequence"/>
</dbReference>
<dbReference type="GO" id="GO:0043103">
    <property type="term" value="P:hypoxanthine salvage"/>
    <property type="evidence" value="ECO:0007669"/>
    <property type="project" value="TreeGrafter"/>
</dbReference>
<dbReference type="GO" id="GO:0004000">
    <property type="term" value="F:adenosine deaminase activity"/>
    <property type="evidence" value="ECO:0007669"/>
    <property type="project" value="TreeGrafter"/>
</dbReference>
<dbReference type="Gene3D" id="3.20.20.140">
    <property type="entry name" value="Metal-dependent hydrolases"/>
    <property type="match status" value="1"/>
</dbReference>
<dbReference type="GO" id="GO:0046103">
    <property type="term" value="P:inosine biosynthetic process"/>
    <property type="evidence" value="ECO:0007669"/>
    <property type="project" value="TreeGrafter"/>
</dbReference>
<dbReference type="InterPro" id="IPR001365">
    <property type="entry name" value="A_deaminase_dom"/>
</dbReference>
<dbReference type="GO" id="GO:0009897">
    <property type="term" value="C:external side of plasma membrane"/>
    <property type="evidence" value="ECO:0007669"/>
    <property type="project" value="TreeGrafter"/>
</dbReference>
<dbReference type="AlphaFoldDB" id="A0A2W5VM52"/>
<dbReference type="EC" id="3.5.4.4" evidence="3"/>
<keyword evidence="6" id="KW-0862">Zinc</keyword>
<gene>
    <name evidence="9" type="primary">add</name>
    <name evidence="9" type="ORF">DI536_17700</name>
</gene>
<dbReference type="SUPFAM" id="SSF51556">
    <property type="entry name" value="Metallo-dependent hydrolases"/>
    <property type="match status" value="1"/>
</dbReference>
<dbReference type="CDD" id="cd01320">
    <property type="entry name" value="ADA"/>
    <property type="match status" value="1"/>
</dbReference>
<evidence type="ECO:0000256" key="4">
    <source>
        <dbReference type="ARBA" id="ARBA00022723"/>
    </source>
</evidence>
<evidence type="ECO:0000256" key="1">
    <source>
        <dbReference type="ARBA" id="ARBA00001947"/>
    </source>
</evidence>
<dbReference type="PANTHER" id="PTHR11409">
    <property type="entry name" value="ADENOSINE DEAMINASE"/>
    <property type="match status" value="1"/>
</dbReference>
<dbReference type="InterPro" id="IPR006330">
    <property type="entry name" value="Ado/ade_deaminase"/>
</dbReference>
<comment type="similarity">
    <text evidence="2">Belongs to the metallo-dependent hydrolases superfamily. Adenosine and AMP deaminases family.</text>
</comment>
<evidence type="ECO:0000256" key="7">
    <source>
        <dbReference type="SAM" id="MobiDB-lite"/>
    </source>
</evidence>
<dbReference type="GO" id="GO:0060169">
    <property type="term" value="P:negative regulation of adenosine receptor signaling pathway"/>
    <property type="evidence" value="ECO:0007669"/>
    <property type="project" value="TreeGrafter"/>
</dbReference>
<dbReference type="NCBIfam" id="TIGR01430">
    <property type="entry name" value="aden_deam"/>
    <property type="match status" value="1"/>
</dbReference>
<comment type="cofactor">
    <cofactor evidence="1">
        <name>Zn(2+)</name>
        <dbReference type="ChEBI" id="CHEBI:29105"/>
    </cofactor>
</comment>
<evidence type="ECO:0000256" key="2">
    <source>
        <dbReference type="ARBA" id="ARBA00006676"/>
    </source>
</evidence>
<proteinExistence type="inferred from homology"/>
<evidence type="ECO:0000259" key="8">
    <source>
        <dbReference type="Pfam" id="PF00962"/>
    </source>
</evidence>
<comment type="caution">
    <text evidence="9">The sequence shown here is derived from an EMBL/GenBank/DDBJ whole genome shotgun (WGS) entry which is preliminary data.</text>
</comment>
<organism evidence="9 10">
    <name type="scientific">Archangium gephyra</name>
    <dbReference type="NCBI Taxonomy" id="48"/>
    <lineage>
        <taxon>Bacteria</taxon>
        <taxon>Pseudomonadati</taxon>
        <taxon>Myxococcota</taxon>
        <taxon>Myxococcia</taxon>
        <taxon>Myxococcales</taxon>
        <taxon>Cystobacterineae</taxon>
        <taxon>Archangiaceae</taxon>
        <taxon>Archangium</taxon>
    </lineage>
</organism>
<name>A0A2W5VM52_9BACT</name>
<protein>
    <recommendedName>
        <fullName evidence="3">adenosine deaminase</fullName>
        <ecNumber evidence="3">3.5.4.4</ecNumber>
    </recommendedName>
</protein>
<sequence>MPSFHDDDGSSDGSISSTAWHPPPPPTLQVPKLEVTEELLRALPKTDLHCHLDGSMRLSTILELAQKQGVKLPADTEEGLAKAIHKGEICESLEDYLVAFDVTCSVLQTEEALYRAAYELGVDAAAEGVRYIEVRYAPVLHQARGLKLTTIIDSVLEGLRAAKHQTRIKYGVILCGIRHMSPEVSLRLAELCVAYKNRGVVGFDLAGAEANFPAKEHRQAFQLILKNNVNCTAHAGEAYGPESIGQALHYLGAHRIGHGVRLREDGDLLNYVNDHRVPLECCPSSNLQTRAVTAMKAHPLKFYFDYGLRVTINTDNRLITDTTCTREYMVAHKELGLSLEDLTTIMVSGFKSAFLPFREKQDLLKLVNQEIEATLKAFERKQK</sequence>
<accession>A0A2W5VM52</accession>
<dbReference type="EMBL" id="QFQP01000014">
    <property type="protein sequence ID" value="PZR11461.1"/>
    <property type="molecule type" value="Genomic_DNA"/>
</dbReference>
<reference evidence="9 10" key="1">
    <citation type="submission" date="2017-08" db="EMBL/GenBank/DDBJ databases">
        <title>Infants hospitalized years apart are colonized by the same room-sourced microbial strains.</title>
        <authorList>
            <person name="Brooks B."/>
            <person name="Olm M.R."/>
            <person name="Firek B.A."/>
            <person name="Baker R."/>
            <person name="Thomas B.C."/>
            <person name="Morowitz M.J."/>
            <person name="Banfield J.F."/>
        </authorList>
    </citation>
    <scope>NUCLEOTIDE SEQUENCE [LARGE SCALE GENOMIC DNA]</scope>
    <source>
        <strain evidence="9">S2_003_000_R2_14</strain>
    </source>
</reference>
<dbReference type="GO" id="GO:0005829">
    <property type="term" value="C:cytosol"/>
    <property type="evidence" value="ECO:0007669"/>
    <property type="project" value="TreeGrafter"/>
</dbReference>
<evidence type="ECO:0000256" key="6">
    <source>
        <dbReference type="ARBA" id="ARBA00022833"/>
    </source>
</evidence>
<dbReference type="Pfam" id="PF00962">
    <property type="entry name" value="A_deaminase"/>
    <property type="match status" value="1"/>
</dbReference>